<accession>A0A917TKK3</accession>
<name>A0A917TKK3_9ACTN</name>
<comment type="caution">
    <text evidence="5">The sequence shown here is derived from an EMBL/GenBank/DDBJ whole genome shotgun (WGS) entry which is preliminary data.</text>
</comment>
<evidence type="ECO:0000259" key="3">
    <source>
        <dbReference type="Pfam" id="PF00107"/>
    </source>
</evidence>
<feature type="domain" description="Alcohol dehydrogenase-like N-terminal" evidence="4">
    <location>
        <begin position="24"/>
        <end position="123"/>
    </location>
</feature>
<dbReference type="EMBL" id="BMPI01000012">
    <property type="protein sequence ID" value="GGM26006.1"/>
    <property type="molecule type" value="Genomic_DNA"/>
</dbReference>
<reference evidence="5" key="2">
    <citation type="submission" date="2020-09" db="EMBL/GenBank/DDBJ databases">
        <authorList>
            <person name="Sun Q."/>
            <person name="Ohkuma M."/>
        </authorList>
    </citation>
    <scope>NUCLEOTIDE SEQUENCE</scope>
    <source>
        <strain evidence="5">JCM 19831</strain>
    </source>
</reference>
<dbReference type="PANTHER" id="PTHR43401">
    <property type="entry name" value="L-THREONINE 3-DEHYDROGENASE"/>
    <property type="match status" value="1"/>
</dbReference>
<dbReference type="SUPFAM" id="SSF51735">
    <property type="entry name" value="NAD(P)-binding Rossmann-fold domains"/>
    <property type="match status" value="1"/>
</dbReference>
<comment type="cofactor">
    <cofactor evidence="1">
        <name>Zn(2+)</name>
        <dbReference type="ChEBI" id="CHEBI:29105"/>
    </cofactor>
</comment>
<proteinExistence type="predicted"/>
<dbReference type="Pfam" id="PF00107">
    <property type="entry name" value="ADH_zinc_N"/>
    <property type="match status" value="1"/>
</dbReference>
<dbReference type="SUPFAM" id="SSF50129">
    <property type="entry name" value="GroES-like"/>
    <property type="match status" value="1"/>
</dbReference>
<dbReference type="InterPro" id="IPR036291">
    <property type="entry name" value="NAD(P)-bd_dom_sf"/>
</dbReference>
<dbReference type="Pfam" id="PF08240">
    <property type="entry name" value="ADH_N"/>
    <property type="match status" value="1"/>
</dbReference>
<dbReference type="Gene3D" id="3.90.180.10">
    <property type="entry name" value="Medium-chain alcohol dehydrogenases, catalytic domain"/>
    <property type="match status" value="1"/>
</dbReference>
<protein>
    <submittedName>
        <fullName evidence="5">Galactitol-1-phosphate 5-dehydrogenase</fullName>
    </submittedName>
</protein>
<dbReference type="InterPro" id="IPR011032">
    <property type="entry name" value="GroES-like_sf"/>
</dbReference>
<keyword evidence="2" id="KW-0560">Oxidoreductase</keyword>
<sequence>MRALLYAAPLQLVVTDLDVPVPADDEVLVRVAAAGVCGSEVEGFATQSPFRKPPLVMGHEFAGYRVDDDTLVTVNPLVACGACGNCRRGRTNICDNRSLLGIHRAGGFAEYVAVPRANVHALPAGVSPLRGAFVEPLANAVHAANLVADRLAPDARVGVIGAGMLGTAVLLVLRSRGLTGIHVADLAEQRLTTAVQAGAERTGPRLTGTFDVILDTVGTAGTRADSVALLHPGGATVWLGLHAAESDVDCRAMIREEKTMLGSFCYTDAEFAAAVPLVAGLDESWLELRDLADGVEVFSALMRGPAARIKTMLLPGGIR</sequence>
<keyword evidence="6" id="KW-1185">Reference proteome</keyword>
<reference evidence="5" key="1">
    <citation type="journal article" date="2014" name="Int. J. Syst. Evol. Microbiol.">
        <title>Complete genome sequence of Corynebacterium casei LMG S-19264T (=DSM 44701T), isolated from a smear-ripened cheese.</title>
        <authorList>
            <consortium name="US DOE Joint Genome Institute (JGI-PGF)"/>
            <person name="Walter F."/>
            <person name="Albersmeier A."/>
            <person name="Kalinowski J."/>
            <person name="Ruckert C."/>
        </authorList>
    </citation>
    <scope>NUCLEOTIDE SEQUENCE</scope>
    <source>
        <strain evidence="5">JCM 19831</strain>
    </source>
</reference>
<dbReference type="InterPro" id="IPR050129">
    <property type="entry name" value="Zn_alcohol_dh"/>
</dbReference>
<dbReference type="PANTHER" id="PTHR43401:SF2">
    <property type="entry name" value="L-THREONINE 3-DEHYDROGENASE"/>
    <property type="match status" value="1"/>
</dbReference>
<dbReference type="Gene3D" id="3.40.50.720">
    <property type="entry name" value="NAD(P)-binding Rossmann-like Domain"/>
    <property type="match status" value="1"/>
</dbReference>
<evidence type="ECO:0000313" key="5">
    <source>
        <dbReference type="EMBL" id="GGM26006.1"/>
    </source>
</evidence>
<evidence type="ECO:0000313" key="6">
    <source>
        <dbReference type="Proteomes" id="UP000642070"/>
    </source>
</evidence>
<gene>
    <name evidence="5" type="primary">adh</name>
    <name evidence="5" type="ORF">GCM10007977_028920</name>
</gene>
<dbReference type="InterPro" id="IPR013149">
    <property type="entry name" value="ADH-like_C"/>
</dbReference>
<evidence type="ECO:0000256" key="2">
    <source>
        <dbReference type="ARBA" id="ARBA00023002"/>
    </source>
</evidence>
<dbReference type="InterPro" id="IPR013154">
    <property type="entry name" value="ADH-like_N"/>
</dbReference>
<dbReference type="Proteomes" id="UP000642070">
    <property type="component" value="Unassembled WGS sequence"/>
</dbReference>
<dbReference type="AlphaFoldDB" id="A0A917TKK3"/>
<feature type="domain" description="Alcohol dehydrogenase-like C-terminal" evidence="3">
    <location>
        <begin position="165"/>
        <end position="279"/>
    </location>
</feature>
<evidence type="ECO:0000259" key="4">
    <source>
        <dbReference type="Pfam" id="PF08240"/>
    </source>
</evidence>
<evidence type="ECO:0000256" key="1">
    <source>
        <dbReference type="ARBA" id="ARBA00001947"/>
    </source>
</evidence>
<organism evidence="5 6">
    <name type="scientific">Dactylosporangium sucinum</name>
    <dbReference type="NCBI Taxonomy" id="1424081"/>
    <lineage>
        <taxon>Bacteria</taxon>
        <taxon>Bacillati</taxon>
        <taxon>Actinomycetota</taxon>
        <taxon>Actinomycetes</taxon>
        <taxon>Micromonosporales</taxon>
        <taxon>Micromonosporaceae</taxon>
        <taxon>Dactylosporangium</taxon>
    </lineage>
</organism>
<dbReference type="GO" id="GO:0016491">
    <property type="term" value="F:oxidoreductase activity"/>
    <property type="evidence" value="ECO:0007669"/>
    <property type="project" value="UniProtKB-KW"/>
</dbReference>
<dbReference type="RefSeq" id="WP_190250321.1">
    <property type="nucleotide sequence ID" value="NZ_BMPI01000012.1"/>
</dbReference>